<dbReference type="EMBL" id="ML213527">
    <property type="protein sequence ID" value="TFK46805.1"/>
    <property type="molecule type" value="Genomic_DNA"/>
</dbReference>
<dbReference type="AlphaFoldDB" id="A0A5C3MPT8"/>
<name>A0A5C3MPT8_9AGAM</name>
<proteinExistence type="predicted"/>
<sequence length="72" mass="8364">MVECQHSLLALHIIEQTPQPLSLLEAYPPESWCLMKGLARSISEIRRHVGIRRGYTLECRQRASVYVQASRW</sequence>
<protein>
    <submittedName>
        <fullName evidence="1">Uncharacterized protein</fullName>
    </submittedName>
</protein>
<accession>A0A5C3MPT8</accession>
<organism evidence="1 2">
    <name type="scientific">Heliocybe sulcata</name>
    <dbReference type="NCBI Taxonomy" id="5364"/>
    <lineage>
        <taxon>Eukaryota</taxon>
        <taxon>Fungi</taxon>
        <taxon>Dikarya</taxon>
        <taxon>Basidiomycota</taxon>
        <taxon>Agaricomycotina</taxon>
        <taxon>Agaricomycetes</taxon>
        <taxon>Gloeophyllales</taxon>
        <taxon>Gloeophyllaceae</taxon>
        <taxon>Heliocybe</taxon>
    </lineage>
</organism>
<keyword evidence="2" id="KW-1185">Reference proteome</keyword>
<evidence type="ECO:0000313" key="1">
    <source>
        <dbReference type="EMBL" id="TFK46805.1"/>
    </source>
</evidence>
<evidence type="ECO:0000313" key="2">
    <source>
        <dbReference type="Proteomes" id="UP000305948"/>
    </source>
</evidence>
<reference evidence="1 2" key="1">
    <citation type="journal article" date="2019" name="Nat. Ecol. Evol.">
        <title>Megaphylogeny resolves global patterns of mushroom evolution.</title>
        <authorList>
            <person name="Varga T."/>
            <person name="Krizsan K."/>
            <person name="Foldi C."/>
            <person name="Dima B."/>
            <person name="Sanchez-Garcia M."/>
            <person name="Sanchez-Ramirez S."/>
            <person name="Szollosi G.J."/>
            <person name="Szarkandi J.G."/>
            <person name="Papp V."/>
            <person name="Albert L."/>
            <person name="Andreopoulos W."/>
            <person name="Angelini C."/>
            <person name="Antonin V."/>
            <person name="Barry K.W."/>
            <person name="Bougher N.L."/>
            <person name="Buchanan P."/>
            <person name="Buyck B."/>
            <person name="Bense V."/>
            <person name="Catcheside P."/>
            <person name="Chovatia M."/>
            <person name="Cooper J."/>
            <person name="Damon W."/>
            <person name="Desjardin D."/>
            <person name="Finy P."/>
            <person name="Geml J."/>
            <person name="Haridas S."/>
            <person name="Hughes K."/>
            <person name="Justo A."/>
            <person name="Karasinski D."/>
            <person name="Kautmanova I."/>
            <person name="Kiss B."/>
            <person name="Kocsube S."/>
            <person name="Kotiranta H."/>
            <person name="LaButti K.M."/>
            <person name="Lechner B.E."/>
            <person name="Liimatainen K."/>
            <person name="Lipzen A."/>
            <person name="Lukacs Z."/>
            <person name="Mihaltcheva S."/>
            <person name="Morgado L.N."/>
            <person name="Niskanen T."/>
            <person name="Noordeloos M.E."/>
            <person name="Ohm R.A."/>
            <person name="Ortiz-Santana B."/>
            <person name="Ovrebo C."/>
            <person name="Racz N."/>
            <person name="Riley R."/>
            <person name="Savchenko A."/>
            <person name="Shiryaev A."/>
            <person name="Soop K."/>
            <person name="Spirin V."/>
            <person name="Szebenyi C."/>
            <person name="Tomsovsky M."/>
            <person name="Tulloss R.E."/>
            <person name="Uehling J."/>
            <person name="Grigoriev I.V."/>
            <person name="Vagvolgyi C."/>
            <person name="Papp T."/>
            <person name="Martin F.M."/>
            <person name="Miettinen O."/>
            <person name="Hibbett D.S."/>
            <person name="Nagy L.G."/>
        </authorList>
    </citation>
    <scope>NUCLEOTIDE SEQUENCE [LARGE SCALE GENOMIC DNA]</scope>
    <source>
        <strain evidence="1 2">OMC1185</strain>
    </source>
</reference>
<dbReference type="Proteomes" id="UP000305948">
    <property type="component" value="Unassembled WGS sequence"/>
</dbReference>
<gene>
    <name evidence="1" type="ORF">OE88DRAFT_1667046</name>
</gene>